<gene>
    <name evidence="1" type="ORF">ACFQGD_07640</name>
</gene>
<evidence type="ECO:0000313" key="2">
    <source>
        <dbReference type="Proteomes" id="UP001596337"/>
    </source>
</evidence>
<reference evidence="2" key="1">
    <citation type="journal article" date="2019" name="Int. J. Syst. Evol. Microbiol.">
        <title>The Global Catalogue of Microorganisms (GCM) 10K type strain sequencing project: providing services to taxonomists for standard genome sequencing and annotation.</title>
        <authorList>
            <consortium name="The Broad Institute Genomics Platform"/>
            <consortium name="The Broad Institute Genome Sequencing Center for Infectious Disease"/>
            <person name="Wu L."/>
            <person name="Ma J."/>
        </authorList>
    </citation>
    <scope>NUCLEOTIDE SEQUENCE [LARGE SCALE GENOMIC DNA]</scope>
    <source>
        <strain evidence="2">KCTC 32255</strain>
    </source>
</reference>
<keyword evidence="2" id="KW-1185">Reference proteome</keyword>
<organism evidence="1 2">
    <name type="scientific">Haloechinothrix salitolerans</name>
    <dbReference type="NCBI Taxonomy" id="926830"/>
    <lineage>
        <taxon>Bacteria</taxon>
        <taxon>Bacillati</taxon>
        <taxon>Actinomycetota</taxon>
        <taxon>Actinomycetes</taxon>
        <taxon>Pseudonocardiales</taxon>
        <taxon>Pseudonocardiaceae</taxon>
        <taxon>Haloechinothrix</taxon>
    </lineage>
</organism>
<dbReference type="RefSeq" id="WP_345401350.1">
    <property type="nucleotide sequence ID" value="NZ_BAABLA010000105.1"/>
</dbReference>
<name>A0ABW2BXF5_9PSEU</name>
<sequence>MGKLATDAYLNATFAELRAALARLDDDAIIRVIDHVRDEAGQTTAHHLIAELLRAAHNRITDPVSAECITMTLARYHHNGKSR</sequence>
<comment type="caution">
    <text evidence="1">The sequence shown here is derived from an EMBL/GenBank/DDBJ whole genome shotgun (WGS) entry which is preliminary data.</text>
</comment>
<dbReference type="EMBL" id="JBHSXX010000001">
    <property type="protein sequence ID" value="MFC6867015.1"/>
    <property type="molecule type" value="Genomic_DNA"/>
</dbReference>
<protein>
    <submittedName>
        <fullName evidence="1">Uncharacterized protein</fullName>
    </submittedName>
</protein>
<proteinExistence type="predicted"/>
<evidence type="ECO:0000313" key="1">
    <source>
        <dbReference type="EMBL" id="MFC6867015.1"/>
    </source>
</evidence>
<accession>A0ABW2BXF5</accession>
<dbReference type="Proteomes" id="UP001596337">
    <property type="component" value="Unassembled WGS sequence"/>
</dbReference>